<organism evidence="4 5">
    <name type="scientific">Aedes aegypti</name>
    <name type="common">Yellowfever mosquito</name>
    <name type="synonym">Culex aegypti</name>
    <dbReference type="NCBI Taxonomy" id="7159"/>
    <lineage>
        <taxon>Eukaryota</taxon>
        <taxon>Metazoa</taxon>
        <taxon>Ecdysozoa</taxon>
        <taxon>Arthropoda</taxon>
        <taxon>Hexapoda</taxon>
        <taxon>Insecta</taxon>
        <taxon>Pterygota</taxon>
        <taxon>Neoptera</taxon>
        <taxon>Endopterygota</taxon>
        <taxon>Diptera</taxon>
        <taxon>Nematocera</taxon>
        <taxon>Culicoidea</taxon>
        <taxon>Culicidae</taxon>
        <taxon>Culicinae</taxon>
        <taxon>Aedini</taxon>
        <taxon>Aedes</taxon>
        <taxon>Stegomyia</taxon>
    </lineage>
</organism>
<reference evidence="4" key="2">
    <citation type="submission" date="2020-05" db="UniProtKB">
        <authorList>
            <consortium name="EnsemblMetazoa"/>
        </authorList>
    </citation>
    <scope>IDENTIFICATION</scope>
    <source>
        <strain evidence="4">LVP_AGWG</strain>
    </source>
</reference>
<evidence type="ECO:0000313" key="4">
    <source>
        <dbReference type="EnsemblMetazoa" id="AAEL009680-PB"/>
    </source>
</evidence>
<dbReference type="CDD" id="cd00190">
    <property type="entry name" value="Tryp_SPc"/>
    <property type="match status" value="1"/>
</dbReference>
<dbReference type="InterPro" id="IPR001314">
    <property type="entry name" value="Peptidase_S1A"/>
</dbReference>
<evidence type="ECO:0000313" key="5">
    <source>
        <dbReference type="Proteomes" id="UP000008820"/>
    </source>
</evidence>
<dbReference type="InParanoid" id="A0A1S4FN68"/>
<dbReference type="InterPro" id="IPR043504">
    <property type="entry name" value="Peptidase_S1_PA_chymotrypsin"/>
</dbReference>
<reference evidence="4 5" key="1">
    <citation type="submission" date="2017-06" db="EMBL/GenBank/DDBJ databases">
        <title>Aedes aegypti genome working group (AGWG) sequencing and assembly.</title>
        <authorList>
            <consortium name="Aedes aegypti Genome Working Group (AGWG)"/>
            <person name="Matthews B.J."/>
        </authorList>
    </citation>
    <scope>NUCLEOTIDE SEQUENCE [LARGE SCALE GENOMIC DNA]</scope>
    <source>
        <strain evidence="4 5">LVP_AGWG</strain>
    </source>
</reference>
<keyword evidence="1" id="KW-1015">Disulfide bond</keyword>
<dbReference type="PRINTS" id="PR00722">
    <property type="entry name" value="CHYMOTRYPSIN"/>
</dbReference>
<dbReference type="VEuPathDB" id="VectorBase:AAEL009680"/>
<dbReference type="SUPFAM" id="SSF50494">
    <property type="entry name" value="Trypsin-like serine proteases"/>
    <property type="match status" value="1"/>
</dbReference>
<dbReference type="PANTHER" id="PTHR24256">
    <property type="entry name" value="TRYPTASE-RELATED"/>
    <property type="match status" value="1"/>
</dbReference>
<dbReference type="SMART" id="SM00020">
    <property type="entry name" value="Tryp_SPc"/>
    <property type="match status" value="1"/>
</dbReference>
<dbReference type="InterPro" id="IPR001254">
    <property type="entry name" value="Trypsin_dom"/>
</dbReference>
<dbReference type="AlphaFoldDB" id="A0A1S4FN68"/>
<dbReference type="Pfam" id="PF00089">
    <property type="entry name" value="Trypsin"/>
    <property type="match status" value="1"/>
</dbReference>
<dbReference type="GO" id="GO:0004252">
    <property type="term" value="F:serine-type endopeptidase activity"/>
    <property type="evidence" value="ECO:0007669"/>
    <property type="project" value="InterPro"/>
</dbReference>
<comment type="similarity">
    <text evidence="3">Belongs to the peptidase S1 family. CLIP subfamily.</text>
</comment>
<name>A0A1S4FN68_AEDAE</name>
<sequence>MEEKLCFVLLACAAFGIYGVDSIVGGHRSVSNAAPFMVSVQNPTHICGGVLVGENWVLTTASCVQGKTILKVLVGSDRLLTNMQRVDVSSMVIHTQYNQTSGANNIALLKLAKSVTSARVKTIALNDIAVTSGLTTEFYGWGSLVYGSSARSNELQTLYQKTLSTVDCKAKYQNVLGLQNNQICAHIQMGQTACSKDQGGPLVRYSNKKLLGIYAHGVQCSGMYPDAFVSVFPYKSWIETTMASR</sequence>
<accession>A0A1S4FN68</accession>
<keyword evidence="2" id="KW-0325">Glycoprotein</keyword>
<protein>
    <submittedName>
        <fullName evidence="4">Uncharacterized protein</fullName>
    </submittedName>
</protein>
<dbReference type="OrthoDB" id="6358644at2759"/>
<keyword evidence="5" id="KW-1185">Reference proteome</keyword>
<evidence type="ECO:0000256" key="1">
    <source>
        <dbReference type="ARBA" id="ARBA00023157"/>
    </source>
</evidence>
<dbReference type="GO" id="GO:0006508">
    <property type="term" value="P:proteolysis"/>
    <property type="evidence" value="ECO:0007669"/>
    <property type="project" value="InterPro"/>
</dbReference>
<gene>
    <name evidence="4" type="primary">5572257</name>
</gene>
<dbReference type="PROSITE" id="PS50240">
    <property type="entry name" value="TRYPSIN_DOM"/>
    <property type="match status" value="1"/>
</dbReference>
<evidence type="ECO:0000256" key="3">
    <source>
        <dbReference type="ARBA" id="ARBA00024195"/>
    </source>
</evidence>
<dbReference type="InterPro" id="IPR051487">
    <property type="entry name" value="Ser/Thr_Proteases_Immune/Dev"/>
</dbReference>
<dbReference type="Proteomes" id="UP000008820">
    <property type="component" value="Chromosome 3"/>
</dbReference>
<dbReference type="FunFam" id="2.40.10.10:FF:000166">
    <property type="entry name" value="Trypsin"/>
    <property type="match status" value="1"/>
</dbReference>
<dbReference type="Gene3D" id="2.40.10.10">
    <property type="entry name" value="Trypsin-like serine proteases"/>
    <property type="match status" value="1"/>
</dbReference>
<evidence type="ECO:0000256" key="2">
    <source>
        <dbReference type="ARBA" id="ARBA00023180"/>
    </source>
</evidence>
<dbReference type="InterPro" id="IPR009003">
    <property type="entry name" value="Peptidase_S1_PA"/>
</dbReference>
<proteinExistence type="inferred from homology"/>
<dbReference type="EnsemblMetazoa" id="AAEL009680-RB">
    <property type="protein sequence ID" value="AAEL009680-PB"/>
    <property type="gene ID" value="AAEL009680"/>
</dbReference>